<evidence type="ECO:0000259" key="3">
    <source>
        <dbReference type="PROSITE" id="PS50234"/>
    </source>
</evidence>
<feature type="region of interest" description="Disordered" evidence="1">
    <location>
        <begin position="483"/>
        <end position="510"/>
    </location>
</feature>
<dbReference type="InterPro" id="IPR052969">
    <property type="entry name" value="Thr-specific_kinase-like"/>
</dbReference>
<dbReference type="Gene3D" id="3.40.50.410">
    <property type="entry name" value="von Willebrand factor, type A domain"/>
    <property type="match status" value="1"/>
</dbReference>
<dbReference type="CDD" id="cd00198">
    <property type="entry name" value="vWFA"/>
    <property type="match status" value="1"/>
</dbReference>
<dbReference type="Proteomes" id="UP000190027">
    <property type="component" value="Unassembled WGS sequence"/>
</dbReference>
<dbReference type="InterPro" id="IPR002035">
    <property type="entry name" value="VWF_A"/>
</dbReference>
<evidence type="ECO:0000256" key="2">
    <source>
        <dbReference type="SAM" id="SignalP"/>
    </source>
</evidence>
<dbReference type="GO" id="GO:0004674">
    <property type="term" value="F:protein serine/threonine kinase activity"/>
    <property type="evidence" value="ECO:0007669"/>
    <property type="project" value="TreeGrafter"/>
</dbReference>
<dbReference type="EMBL" id="FUYC01000002">
    <property type="protein sequence ID" value="SKA75082.1"/>
    <property type="molecule type" value="Genomic_DNA"/>
</dbReference>
<keyword evidence="5" id="KW-1185">Reference proteome</keyword>
<feature type="chain" id="PRO_5010516234" description="VWFA domain-containing protein" evidence="2">
    <location>
        <begin position="26"/>
        <end position="695"/>
    </location>
</feature>
<evidence type="ECO:0000256" key="1">
    <source>
        <dbReference type="SAM" id="MobiDB-lite"/>
    </source>
</evidence>
<dbReference type="InterPro" id="IPR036465">
    <property type="entry name" value="vWFA_dom_sf"/>
</dbReference>
<proteinExistence type="predicted"/>
<dbReference type="GO" id="GO:0005737">
    <property type="term" value="C:cytoplasm"/>
    <property type="evidence" value="ECO:0007669"/>
    <property type="project" value="TreeGrafter"/>
</dbReference>
<accession>A0A1T4WCP2</accession>
<keyword evidence="2" id="KW-0732">Signal</keyword>
<evidence type="ECO:0000313" key="4">
    <source>
        <dbReference type="EMBL" id="SKA75082.1"/>
    </source>
</evidence>
<feature type="signal peptide" evidence="2">
    <location>
        <begin position="1"/>
        <end position="25"/>
    </location>
</feature>
<protein>
    <recommendedName>
        <fullName evidence="3">VWFA domain-containing protein</fullName>
    </recommendedName>
</protein>
<reference evidence="4 5" key="1">
    <citation type="submission" date="2017-02" db="EMBL/GenBank/DDBJ databases">
        <authorList>
            <person name="Peterson S.W."/>
        </authorList>
    </citation>
    <scope>NUCLEOTIDE SEQUENCE [LARGE SCALE GENOMIC DNA]</scope>
    <source>
        <strain evidence="4 5">DSM 16080</strain>
    </source>
</reference>
<evidence type="ECO:0000313" key="5">
    <source>
        <dbReference type="Proteomes" id="UP000190027"/>
    </source>
</evidence>
<dbReference type="PANTHER" id="PTHR47763">
    <property type="entry name" value="ALPHA-PROTEIN KINASE VWKA"/>
    <property type="match status" value="1"/>
</dbReference>
<name>A0A1T4WCP2_9BACT</name>
<feature type="domain" description="VWFA" evidence="3">
    <location>
        <begin position="254"/>
        <end position="464"/>
    </location>
</feature>
<dbReference type="PANTHER" id="PTHR47763:SF1">
    <property type="entry name" value="DUF659 DOMAIN-CONTAINING PROTEIN"/>
    <property type="match status" value="1"/>
</dbReference>
<dbReference type="PROSITE" id="PS50234">
    <property type="entry name" value="VWFA"/>
    <property type="match status" value="1"/>
</dbReference>
<gene>
    <name evidence="4" type="ORF">SAMN02745704_00826</name>
</gene>
<feature type="compositionally biased region" description="Low complexity" evidence="1">
    <location>
        <begin position="496"/>
        <end position="510"/>
    </location>
</feature>
<dbReference type="AlphaFoldDB" id="A0A1T4WCP2"/>
<organism evidence="4 5">
    <name type="scientific">Paucidesulfovibrio gracilis DSM 16080</name>
    <dbReference type="NCBI Taxonomy" id="1121449"/>
    <lineage>
        <taxon>Bacteria</taxon>
        <taxon>Pseudomonadati</taxon>
        <taxon>Thermodesulfobacteriota</taxon>
        <taxon>Desulfovibrionia</taxon>
        <taxon>Desulfovibrionales</taxon>
        <taxon>Desulfovibrionaceae</taxon>
        <taxon>Paucidesulfovibrio</taxon>
    </lineage>
</organism>
<sequence>MSSRRAVVVILSVLLAFGMTSFALAQDAKKPVVIEGKKILPLRVLCRPFSNVYNSPDAASGTVRENVAAFTSFYVYARPSAEERELESGWYEVGTDNRGGVLGWMKADDVFEWKQTMCLAYTHPQDRQPVLMFDGRGPLDDLLAKPQAERTAAAEQLYSDIASGTPPADFPVVSVEPKKYIDMSEQFYLLPILDFDTVQIDGREGRVVQLAAVTKAGPGAREKSDIRTNQDYLQEATTGSTQVDDADLRDLKIDIVWVMDTTVSMRPYIERTMQVVRDVSEQITLDTQVAQGMRFGIWGYRDPVDQIPGIGYTTKNYTPALQDIAGFMQTLAGVDVTPVDSVDYAEDVFSGMADAIKQTQWTPGAIRFVILVGDAPGHELGHKFNASGKDEQTIRNFANEQSAYIFAVHVKNPKAKQRYHEAAERQFKQLSRNKGTGGQSAYWSVFSDDMDGFTQVSMDVASRITGLMSSAVKGDVAPLAAGGEMAGLEPDPAAGSETTNTAPAANASPEGDVLDQVVRAALVEWVGTKTGAQAPRDIVAWAVDKDLVTPAMQSMEVRLLVTKNQLDSLKTVLDEIMAAGLRGQISAEKFFDALQATSAAAARDPEKIKNASRLADTGLVPEFLEGLPYKSQLMDMSNELWEAMGVDGQEAFLDQLDARVKTYQEIHDSPDLWVELNKGDDPDQYVYPISLELLP</sequence>
<dbReference type="STRING" id="1121449.SAMN02745704_00826"/>
<dbReference type="RefSeq" id="WP_078716380.1">
    <property type="nucleotide sequence ID" value="NZ_FUYC01000002.1"/>
</dbReference>
<dbReference type="SUPFAM" id="SSF53300">
    <property type="entry name" value="vWA-like"/>
    <property type="match status" value="1"/>
</dbReference>